<feature type="region of interest" description="Disordered" evidence="1">
    <location>
        <begin position="1"/>
        <end position="25"/>
    </location>
</feature>
<gene>
    <name evidence="2" type="ORF">N658DRAFT_96616</name>
</gene>
<comment type="caution">
    <text evidence="2">The sequence shown here is derived from an EMBL/GenBank/DDBJ whole genome shotgun (WGS) entry which is preliminary data.</text>
</comment>
<dbReference type="AlphaFoldDB" id="A0AAN6Q1C9"/>
<protein>
    <submittedName>
        <fullName evidence="2">Uncharacterized protein</fullName>
    </submittedName>
</protein>
<dbReference type="Proteomes" id="UP001305647">
    <property type="component" value="Unassembled WGS sequence"/>
</dbReference>
<feature type="region of interest" description="Disordered" evidence="1">
    <location>
        <begin position="136"/>
        <end position="176"/>
    </location>
</feature>
<name>A0AAN6Q1C9_9PEZI</name>
<keyword evidence="3" id="KW-1185">Reference proteome</keyword>
<feature type="compositionally biased region" description="Low complexity" evidence="1">
    <location>
        <begin position="1"/>
        <end position="18"/>
    </location>
</feature>
<evidence type="ECO:0000256" key="1">
    <source>
        <dbReference type="SAM" id="MobiDB-lite"/>
    </source>
</evidence>
<organism evidence="2 3">
    <name type="scientific">Parathielavia hyrcaniae</name>
    <dbReference type="NCBI Taxonomy" id="113614"/>
    <lineage>
        <taxon>Eukaryota</taxon>
        <taxon>Fungi</taxon>
        <taxon>Dikarya</taxon>
        <taxon>Ascomycota</taxon>
        <taxon>Pezizomycotina</taxon>
        <taxon>Sordariomycetes</taxon>
        <taxon>Sordariomycetidae</taxon>
        <taxon>Sordariales</taxon>
        <taxon>Chaetomiaceae</taxon>
        <taxon>Parathielavia</taxon>
    </lineage>
</organism>
<accession>A0AAN6Q1C9</accession>
<reference evidence="2" key="1">
    <citation type="journal article" date="2023" name="Mol. Phylogenet. Evol.">
        <title>Genome-scale phylogeny and comparative genomics of the fungal order Sordariales.</title>
        <authorList>
            <person name="Hensen N."/>
            <person name="Bonometti L."/>
            <person name="Westerberg I."/>
            <person name="Brannstrom I.O."/>
            <person name="Guillou S."/>
            <person name="Cros-Aarteil S."/>
            <person name="Calhoun S."/>
            <person name="Haridas S."/>
            <person name="Kuo A."/>
            <person name="Mondo S."/>
            <person name="Pangilinan J."/>
            <person name="Riley R."/>
            <person name="LaButti K."/>
            <person name="Andreopoulos B."/>
            <person name="Lipzen A."/>
            <person name="Chen C."/>
            <person name="Yan M."/>
            <person name="Daum C."/>
            <person name="Ng V."/>
            <person name="Clum A."/>
            <person name="Steindorff A."/>
            <person name="Ohm R.A."/>
            <person name="Martin F."/>
            <person name="Silar P."/>
            <person name="Natvig D.O."/>
            <person name="Lalanne C."/>
            <person name="Gautier V."/>
            <person name="Ament-Velasquez S.L."/>
            <person name="Kruys A."/>
            <person name="Hutchinson M.I."/>
            <person name="Powell A.J."/>
            <person name="Barry K."/>
            <person name="Miller A.N."/>
            <person name="Grigoriev I.V."/>
            <person name="Debuchy R."/>
            <person name="Gladieux P."/>
            <person name="Hiltunen Thoren M."/>
            <person name="Johannesson H."/>
        </authorList>
    </citation>
    <scope>NUCLEOTIDE SEQUENCE</scope>
    <source>
        <strain evidence="2">CBS 757.83</strain>
    </source>
</reference>
<evidence type="ECO:0000313" key="3">
    <source>
        <dbReference type="Proteomes" id="UP001305647"/>
    </source>
</evidence>
<dbReference type="EMBL" id="MU863640">
    <property type="protein sequence ID" value="KAK4100489.1"/>
    <property type="molecule type" value="Genomic_DNA"/>
</dbReference>
<reference evidence="2" key="2">
    <citation type="submission" date="2023-05" db="EMBL/GenBank/DDBJ databases">
        <authorList>
            <consortium name="Lawrence Berkeley National Laboratory"/>
            <person name="Steindorff A."/>
            <person name="Hensen N."/>
            <person name="Bonometti L."/>
            <person name="Westerberg I."/>
            <person name="Brannstrom I.O."/>
            <person name="Guillou S."/>
            <person name="Cros-Aarteil S."/>
            <person name="Calhoun S."/>
            <person name="Haridas S."/>
            <person name="Kuo A."/>
            <person name="Mondo S."/>
            <person name="Pangilinan J."/>
            <person name="Riley R."/>
            <person name="Labutti K."/>
            <person name="Andreopoulos B."/>
            <person name="Lipzen A."/>
            <person name="Chen C."/>
            <person name="Yanf M."/>
            <person name="Daum C."/>
            <person name="Ng V."/>
            <person name="Clum A."/>
            <person name="Ohm R."/>
            <person name="Martin F."/>
            <person name="Silar P."/>
            <person name="Natvig D."/>
            <person name="Lalanne C."/>
            <person name="Gautier V."/>
            <person name="Ament-Velasquez S.L."/>
            <person name="Kruys A."/>
            <person name="Hutchinson M.I."/>
            <person name="Powell A.J."/>
            <person name="Barry K."/>
            <person name="Miller A.N."/>
            <person name="Grigoriev I.V."/>
            <person name="Debuchy R."/>
            <person name="Gladieux P."/>
            <person name="Thoren M.H."/>
            <person name="Johannesson H."/>
        </authorList>
    </citation>
    <scope>NUCLEOTIDE SEQUENCE</scope>
    <source>
        <strain evidence="2">CBS 757.83</strain>
    </source>
</reference>
<evidence type="ECO:0000313" key="2">
    <source>
        <dbReference type="EMBL" id="KAK4100489.1"/>
    </source>
</evidence>
<sequence length="176" mass="18578">MPTPASTAQAIAAPAPATMERRSPGHQAGPVVRWIIPSGQPADPLFAYLPYLENCHQPPGGVSVICEGQEGRCLLVHSSIFLGCGLSIPTAATWFRHSSSHVTIQFRQEPPVACHPDLAPVSSLVSAEPWLVRAGVRTGTSPRSKPAVSGRHEASTIPHGEGNPPRASHAHAPGRY</sequence>
<proteinExistence type="predicted"/>